<gene>
    <name evidence="1" type="ORF">KUCAC02_023307</name>
</gene>
<sequence>LLLKSFVVRVIDDLELMELDRSESTLIRRFKGDGVRYKAKLIGLDEVTAARGDKLCQDSMMKLKGVAAGARSKGDHKQKVFLTISFGGIKIFDEKSGVLQHHHAVHEISYIAKDITDHRAFGYVCGKEGNHRFVAIKTAQSAEPVILDLRDLFQLIYEIKQREEMEKKAQKDKQCEQAVYQTILEEDLEDPVYQYIVFEAGHEPIRDQSEESIYQVPTSQQKEGVYDVPKRLRNGHQNTPHNHHHHHHVHDQPLQQEQTQQQPQQAVADLIDLDLGLVTQNINQLEIFGDMSTPPDITSPSTPASPANILDPLQGLQGLQGLQHPAELFSPSIRLCPQMLLMYLWLQNGGQRKSPFLLSLSICQCYQITCELFLLSVAARNRRLESYVTMGAVPPGHWSQQAFAAQTPLAFGVQSPLGAVAQVLPGGQPLIWGQANLFPATQQQWAAMAAGAFSPTAYLPAQSMGTLPAAMFQTLTPVTSLTPAGESHLGAGAGASASSSPQHGDRARMMGKEMFKDFQLAKPPAMPLKKGEQPNLAVTSDAFSSYFSRVGQAQDTDDCDDFDISQMNLTPVTSTTPSTNSPPTPAPRQSSPSKSSASHVSDPPTDATDPPTDDSFGEVEGSPSRSGEEDA</sequence>
<proteinExistence type="predicted"/>
<dbReference type="EMBL" id="CM043788">
    <property type="protein sequence ID" value="KAI4829251.1"/>
    <property type="molecule type" value="Genomic_DNA"/>
</dbReference>
<reference evidence="1" key="1">
    <citation type="submission" date="2022-05" db="EMBL/GenBank/DDBJ databases">
        <title>Chromosome-level genome of Chaenocephalus aceratus.</title>
        <authorList>
            <person name="Park H."/>
        </authorList>
    </citation>
    <scope>NUCLEOTIDE SEQUENCE</scope>
    <source>
        <strain evidence="1">KU_202001</strain>
    </source>
</reference>
<keyword evidence="2" id="KW-1185">Reference proteome</keyword>
<dbReference type="Proteomes" id="UP001057452">
    <property type="component" value="Chromosome 4"/>
</dbReference>
<protein>
    <submittedName>
        <fullName evidence="1">Uncharacterized protein</fullName>
    </submittedName>
</protein>
<feature type="non-terminal residue" evidence="1">
    <location>
        <position position="631"/>
    </location>
</feature>
<organism evidence="1 2">
    <name type="scientific">Chaenocephalus aceratus</name>
    <name type="common">Blackfin icefish</name>
    <name type="synonym">Chaenichthys aceratus</name>
    <dbReference type="NCBI Taxonomy" id="36190"/>
    <lineage>
        <taxon>Eukaryota</taxon>
        <taxon>Metazoa</taxon>
        <taxon>Chordata</taxon>
        <taxon>Craniata</taxon>
        <taxon>Vertebrata</taxon>
        <taxon>Euteleostomi</taxon>
        <taxon>Actinopterygii</taxon>
        <taxon>Neopterygii</taxon>
        <taxon>Teleostei</taxon>
        <taxon>Neoteleostei</taxon>
        <taxon>Acanthomorphata</taxon>
        <taxon>Eupercaria</taxon>
        <taxon>Perciformes</taxon>
        <taxon>Notothenioidei</taxon>
        <taxon>Channichthyidae</taxon>
        <taxon>Chaenocephalus</taxon>
    </lineage>
</organism>
<evidence type="ECO:0000313" key="2">
    <source>
        <dbReference type="Proteomes" id="UP001057452"/>
    </source>
</evidence>
<accession>A0ACB9XQY3</accession>
<name>A0ACB9XQY3_CHAAC</name>
<evidence type="ECO:0000313" key="1">
    <source>
        <dbReference type="EMBL" id="KAI4829251.1"/>
    </source>
</evidence>
<comment type="caution">
    <text evidence="1">The sequence shown here is derived from an EMBL/GenBank/DDBJ whole genome shotgun (WGS) entry which is preliminary data.</text>
</comment>
<feature type="non-terminal residue" evidence="1">
    <location>
        <position position="1"/>
    </location>
</feature>